<dbReference type="EMBL" id="JAUOPG010000013">
    <property type="protein sequence ID" value="MDO6455173.1"/>
    <property type="molecule type" value="Genomic_DNA"/>
</dbReference>
<evidence type="ECO:0000313" key="2">
    <source>
        <dbReference type="Proteomes" id="UP001169862"/>
    </source>
</evidence>
<protein>
    <submittedName>
        <fullName evidence="1">Uncharacterized protein</fullName>
    </submittedName>
</protein>
<proteinExistence type="predicted"/>
<accession>A0AAW7XLL8</accession>
<name>A0AAW7XLL8_9GAMM</name>
<dbReference type="AlphaFoldDB" id="A0AAW7XLL8"/>
<evidence type="ECO:0000313" key="1">
    <source>
        <dbReference type="EMBL" id="MDO6455173.1"/>
    </source>
</evidence>
<sequence>MTLADSNTLESEKKSTSGELACSLSLESYLQRIREALPTVDRTLRDHGDKTIAQYLETQNVFSATSFQPRDDLAEVVYNYAKPLLGEEVAREAASELLANPVVLTANHHGVDYFAQSVQGTLIFSLRKINGKQAKTVPVFACGNVPINNFTYPRGAILYPNGFSEKSGFHVKFPVFPSKNRRDSVCTVRAFNIGDVEAFKRKIIKSINPDFKDRVETIIDQTYSPVVNLDNYSNQSVIVNALIWERFFERTECPTKLVYLELEKIASKLIEYDLESENSLFNMVFFEKRARDLLFSALKGKKNCWDYFKQENNKYKSSGTFFFWGVDKKGRRVPLFQRDIEGKYKLFGESDSGEELLFDIDKESIASAIKERRIIPSLFSSYLVINMARGVTGLGGYYQSDYLPEMQNKVLDVLSDIYPNENSSSIKSVKTDGYLSGMQVLTNVIEGAVFPVGPLEIMLQGMSYESYRSIENISVEESHELSMIETLFDLDLIEKDFSFVGNLCKSLKAYEVLDPIN</sequence>
<reference evidence="1" key="1">
    <citation type="submission" date="2023-07" db="EMBL/GenBank/DDBJ databases">
        <title>Genome content predicts the carbon catabolic preferences of heterotrophic bacteria.</title>
        <authorList>
            <person name="Gralka M."/>
        </authorList>
    </citation>
    <scope>NUCLEOTIDE SEQUENCE</scope>
    <source>
        <strain evidence="1">I2M16</strain>
    </source>
</reference>
<gene>
    <name evidence="1" type="ORF">Q4490_16545</name>
</gene>
<dbReference type="RefSeq" id="WP_303552186.1">
    <property type="nucleotide sequence ID" value="NZ_JAUOPG010000013.1"/>
</dbReference>
<comment type="caution">
    <text evidence="1">The sequence shown here is derived from an EMBL/GenBank/DDBJ whole genome shotgun (WGS) entry which is preliminary data.</text>
</comment>
<dbReference type="Proteomes" id="UP001169862">
    <property type="component" value="Unassembled WGS sequence"/>
</dbReference>
<organism evidence="1 2">
    <name type="scientific">Neptunomonas phycophila</name>
    <dbReference type="NCBI Taxonomy" id="1572645"/>
    <lineage>
        <taxon>Bacteria</taxon>
        <taxon>Pseudomonadati</taxon>
        <taxon>Pseudomonadota</taxon>
        <taxon>Gammaproteobacteria</taxon>
        <taxon>Oceanospirillales</taxon>
        <taxon>Oceanospirillaceae</taxon>
        <taxon>Neptunomonas</taxon>
    </lineage>
</organism>